<dbReference type="RefSeq" id="WP_377140398.1">
    <property type="nucleotide sequence ID" value="NZ_JBHTIA010000003.1"/>
</dbReference>
<organism evidence="1 2">
    <name type="scientific">Mucilaginibacter lutimaris</name>
    <dbReference type="NCBI Taxonomy" id="931629"/>
    <lineage>
        <taxon>Bacteria</taxon>
        <taxon>Pseudomonadati</taxon>
        <taxon>Bacteroidota</taxon>
        <taxon>Sphingobacteriia</taxon>
        <taxon>Sphingobacteriales</taxon>
        <taxon>Sphingobacteriaceae</taxon>
        <taxon>Mucilaginibacter</taxon>
    </lineage>
</organism>
<dbReference type="EMBL" id="JBHTIA010000003">
    <property type="protein sequence ID" value="MFD0764636.1"/>
    <property type="molecule type" value="Genomic_DNA"/>
</dbReference>
<gene>
    <name evidence="1" type="ORF">ACFQZI_07205</name>
</gene>
<sequence length="141" mass="16344">MTTYDKLSSTDQQKLLKFPVYISLLAANADGTTDDQEKNTAIAFEHTKTYTADPVLGDFYKRSEELFEQNWKELDKSLPKSKTERDKNLKDFLSDADNILLKLGKIYKTVMHKSMRAFKNHVSRAHHNILEDFIFPTLLKV</sequence>
<accession>A0ABW2ZEL1</accession>
<evidence type="ECO:0000313" key="2">
    <source>
        <dbReference type="Proteomes" id="UP001597073"/>
    </source>
</evidence>
<comment type="caution">
    <text evidence="1">The sequence shown here is derived from an EMBL/GenBank/DDBJ whole genome shotgun (WGS) entry which is preliminary data.</text>
</comment>
<protein>
    <submittedName>
        <fullName evidence="1">Uncharacterized protein</fullName>
    </submittedName>
</protein>
<keyword evidence="2" id="KW-1185">Reference proteome</keyword>
<reference evidence="2" key="1">
    <citation type="journal article" date="2019" name="Int. J. Syst. Evol. Microbiol.">
        <title>The Global Catalogue of Microorganisms (GCM) 10K type strain sequencing project: providing services to taxonomists for standard genome sequencing and annotation.</title>
        <authorList>
            <consortium name="The Broad Institute Genomics Platform"/>
            <consortium name="The Broad Institute Genome Sequencing Center for Infectious Disease"/>
            <person name="Wu L."/>
            <person name="Ma J."/>
        </authorList>
    </citation>
    <scope>NUCLEOTIDE SEQUENCE [LARGE SCALE GENOMIC DNA]</scope>
    <source>
        <strain evidence="2">CCUG 60742</strain>
    </source>
</reference>
<name>A0ABW2ZEL1_9SPHI</name>
<dbReference type="Proteomes" id="UP001597073">
    <property type="component" value="Unassembled WGS sequence"/>
</dbReference>
<proteinExistence type="predicted"/>
<evidence type="ECO:0000313" key="1">
    <source>
        <dbReference type="EMBL" id="MFD0764636.1"/>
    </source>
</evidence>